<evidence type="ECO:0000313" key="2">
    <source>
        <dbReference type="Proteomes" id="UP000000724"/>
    </source>
</evidence>
<gene>
    <name evidence="1" type="ORF">Pc13g02910</name>
    <name evidence="1" type="ORF">PCH_Pc13g02910</name>
</gene>
<organism evidence="1 2">
    <name type="scientific">Penicillium rubens (strain ATCC 28089 / DSM 1075 / NRRL 1951 / Wisconsin 54-1255)</name>
    <name type="common">Penicillium chrysogenum</name>
    <dbReference type="NCBI Taxonomy" id="500485"/>
    <lineage>
        <taxon>Eukaryota</taxon>
        <taxon>Fungi</taxon>
        <taxon>Dikarya</taxon>
        <taxon>Ascomycota</taxon>
        <taxon>Pezizomycotina</taxon>
        <taxon>Eurotiomycetes</taxon>
        <taxon>Eurotiomycetidae</taxon>
        <taxon>Eurotiales</taxon>
        <taxon>Aspergillaceae</taxon>
        <taxon>Penicillium</taxon>
        <taxon>Penicillium chrysogenum species complex</taxon>
    </lineage>
</organism>
<keyword evidence="2" id="KW-1185">Reference proteome</keyword>
<protein>
    <submittedName>
        <fullName evidence="1">Uncharacterized protein</fullName>
    </submittedName>
</protein>
<evidence type="ECO:0000313" key="1">
    <source>
        <dbReference type="EMBL" id="CAP91360.1"/>
    </source>
</evidence>
<name>B6H1F8_PENRW</name>
<sequence>MTYASASTPLCESSPSARTLAMPVMYPLIGLSVGPSNRPLYSREYVTASGPNVGGKPKALAGLEIVLPRACDGRSDSSQIHPNLGGKPKKALVVARFSDLVVGTWKKLDMATGLDLS</sequence>
<dbReference type="AlphaFoldDB" id="B6H1F8"/>
<dbReference type="HOGENOM" id="CLU_2085570_0_0_1"/>
<accession>B6H1F8</accession>
<dbReference type="Proteomes" id="UP000000724">
    <property type="component" value="Contig Pc00c13"/>
</dbReference>
<proteinExistence type="predicted"/>
<dbReference type="VEuPathDB" id="FungiDB:PCH_Pc13g02910"/>
<reference evidence="1 2" key="1">
    <citation type="journal article" date="2008" name="Nat. Biotechnol.">
        <title>Genome sequencing and analysis of the filamentous fungus Penicillium chrysogenum.</title>
        <authorList>
            <person name="van den Berg M.A."/>
            <person name="Albang R."/>
            <person name="Albermann K."/>
            <person name="Badger J.H."/>
            <person name="Daran J.-M."/>
            <person name="Driessen A.J.M."/>
            <person name="Garcia-Estrada C."/>
            <person name="Fedorova N.D."/>
            <person name="Harris D.M."/>
            <person name="Heijne W.H.M."/>
            <person name="Joardar V.S."/>
            <person name="Kiel J.A.K.W."/>
            <person name="Kovalchuk A."/>
            <person name="Martin J.F."/>
            <person name="Nierman W.C."/>
            <person name="Nijland J.G."/>
            <person name="Pronk J.T."/>
            <person name="Roubos J.A."/>
            <person name="van der Klei I.J."/>
            <person name="van Peij N.N.M.E."/>
            <person name="Veenhuis M."/>
            <person name="von Doehren H."/>
            <person name="Wagner C."/>
            <person name="Wortman J.R."/>
            <person name="Bovenberg R.A.L."/>
        </authorList>
    </citation>
    <scope>NUCLEOTIDE SEQUENCE [LARGE SCALE GENOMIC DNA]</scope>
    <source>
        <strain evidence="2">ATCC 28089 / DSM 1075 / NRRL 1951 / Wisconsin 54-1255</strain>
    </source>
</reference>
<dbReference type="EMBL" id="AM920428">
    <property type="protein sequence ID" value="CAP91360.1"/>
    <property type="molecule type" value="Genomic_DNA"/>
</dbReference>
<dbReference type="OrthoDB" id="10497031at2759"/>